<dbReference type="InterPro" id="IPR004332">
    <property type="entry name" value="Transposase_MuDR"/>
</dbReference>
<dbReference type="InterPro" id="IPR018289">
    <property type="entry name" value="MULE_transposase_dom"/>
</dbReference>
<evidence type="ECO:0008006" key="8">
    <source>
        <dbReference type="Google" id="ProtNLM"/>
    </source>
</evidence>
<evidence type="ECO:0000256" key="1">
    <source>
        <dbReference type="ARBA" id="ARBA00022578"/>
    </source>
</evidence>
<dbReference type="GO" id="GO:0006313">
    <property type="term" value="P:DNA transposition"/>
    <property type="evidence" value="ECO:0007669"/>
    <property type="project" value="InterPro"/>
</dbReference>
<evidence type="ECO:0000313" key="7">
    <source>
        <dbReference type="Proteomes" id="UP001157418"/>
    </source>
</evidence>
<evidence type="ECO:0000256" key="3">
    <source>
        <dbReference type="ARBA" id="ARBA00023172"/>
    </source>
</evidence>
<keyword evidence="2" id="KW-0238">DNA-binding</keyword>
<comment type="caution">
    <text evidence="6">The sequence shown here is derived from an EMBL/GenBank/DDBJ whole genome shotgun (WGS) entry which is preliminary data.</text>
</comment>
<evidence type="ECO:0000313" key="6">
    <source>
        <dbReference type="EMBL" id="CAH1412394.1"/>
    </source>
</evidence>
<evidence type="ECO:0000259" key="4">
    <source>
        <dbReference type="Pfam" id="PF03108"/>
    </source>
</evidence>
<feature type="domain" description="MULE transposase" evidence="5">
    <location>
        <begin position="398"/>
        <end position="491"/>
    </location>
</feature>
<dbReference type="GO" id="GO:0004803">
    <property type="term" value="F:transposase activity"/>
    <property type="evidence" value="ECO:0007669"/>
    <property type="project" value="InterPro"/>
</dbReference>
<dbReference type="AlphaFoldDB" id="A0AAU9LH47"/>
<gene>
    <name evidence="6" type="ORF">LVIROSA_LOCUS414</name>
</gene>
<dbReference type="Pfam" id="PF10551">
    <property type="entry name" value="MULE"/>
    <property type="match status" value="1"/>
</dbReference>
<dbReference type="PROSITE" id="PS01007">
    <property type="entry name" value="TRANSPOSASE_MUTATOR"/>
    <property type="match status" value="1"/>
</dbReference>
<dbReference type="EMBL" id="CAKMRJ010000001">
    <property type="protein sequence ID" value="CAH1412394.1"/>
    <property type="molecule type" value="Genomic_DNA"/>
</dbReference>
<organism evidence="6 7">
    <name type="scientific">Lactuca virosa</name>
    <dbReference type="NCBI Taxonomy" id="75947"/>
    <lineage>
        <taxon>Eukaryota</taxon>
        <taxon>Viridiplantae</taxon>
        <taxon>Streptophyta</taxon>
        <taxon>Embryophyta</taxon>
        <taxon>Tracheophyta</taxon>
        <taxon>Spermatophyta</taxon>
        <taxon>Magnoliopsida</taxon>
        <taxon>eudicotyledons</taxon>
        <taxon>Gunneridae</taxon>
        <taxon>Pentapetalae</taxon>
        <taxon>asterids</taxon>
        <taxon>campanulids</taxon>
        <taxon>Asterales</taxon>
        <taxon>Asteraceae</taxon>
        <taxon>Cichorioideae</taxon>
        <taxon>Cichorieae</taxon>
        <taxon>Lactucinae</taxon>
        <taxon>Lactuca</taxon>
    </lineage>
</organism>
<evidence type="ECO:0000256" key="2">
    <source>
        <dbReference type="ARBA" id="ARBA00023125"/>
    </source>
</evidence>
<sequence>MEDTFDIILDDTSKPVWENRAESPIIDYVPVSIPMGKYKLKLKYGGFFRLAKNTCKKIYCFGSQKCIHIDTWSYNLSQLNEEVIKRYSSKNNPKFSISYVDKCASGQSFIELDSDEKFMAMLNMYEKEKEITIYITTENNHNSNNQCAHNHLCDNIDEPHDDSDYCPSEESYYSHLSSENEDEPTNDDEATYSFSKNTLCMKVGTKFENVVAFRRALNHYAIINEFDYYIQKSDPTRFTARCENIDCNWRIYASVMQDGITFEVRKLEEGHTCTRSNMGGNKRATQGWIANIVTDKLKSDGDISPMELRKWIMKTYNVNIPYLKVFRGKEQAYTDMHGKWEDSFMKMDVFREELLNRKQGSVVKIDFDVVGGKKRFKRFFISLAACSRGFLAGCCPYISLDACHLKGKFNGVLAAATSVDANNFIFPIAYCVLESENTQSWTWFLESLQKAIGTTSGLVISSDMQKGLEVAIMHVYPNVEHRECIRHLYSNFKKHFRGKFFSKKLWRAANLLAYQA</sequence>
<dbReference type="Pfam" id="PF03108">
    <property type="entry name" value="DBD_Tnp_Mut"/>
    <property type="match status" value="1"/>
</dbReference>
<name>A0AAU9LH47_9ASTR</name>
<feature type="domain" description="Transposase MuDR plant" evidence="4">
    <location>
        <begin position="201"/>
        <end position="264"/>
    </location>
</feature>
<dbReference type="PANTHER" id="PTHR31973">
    <property type="entry name" value="POLYPROTEIN, PUTATIVE-RELATED"/>
    <property type="match status" value="1"/>
</dbReference>
<proteinExistence type="predicted"/>
<reference evidence="6 7" key="1">
    <citation type="submission" date="2022-01" db="EMBL/GenBank/DDBJ databases">
        <authorList>
            <person name="Xiong W."/>
            <person name="Schranz E."/>
        </authorList>
    </citation>
    <scope>NUCLEOTIDE SEQUENCE [LARGE SCALE GENOMIC DNA]</scope>
</reference>
<evidence type="ECO:0000259" key="5">
    <source>
        <dbReference type="Pfam" id="PF10551"/>
    </source>
</evidence>
<keyword evidence="3" id="KW-0233">DNA recombination</keyword>
<dbReference type="InterPro" id="IPR001207">
    <property type="entry name" value="Transposase_mutator"/>
</dbReference>
<dbReference type="PANTHER" id="PTHR31973:SF188">
    <property type="entry name" value="POLYPROTEIN, PUTATIVE-RELATED"/>
    <property type="match status" value="1"/>
</dbReference>
<dbReference type="Proteomes" id="UP001157418">
    <property type="component" value="Unassembled WGS sequence"/>
</dbReference>
<dbReference type="GO" id="GO:0003677">
    <property type="term" value="F:DNA binding"/>
    <property type="evidence" value="ECO:0007669"/>
    <property type="project" value="UniProtKB-KW"/>
</dbReference>
<protein>
    <recommendedName>
        <fullName evidence="8">Transposase MuDR plant domain-containing protein</fullName>
    </recommendedName>
</protein>
<keyword evidence="1" id="KW-0815">Transposition</keyword>
<keyword evidence="7" id="KW-1185">Reference proteome</keyword>
<accession>A0AAU9LH47</accession>